<keyword evidence="5" id="KW-1185">Reference proteome</keyword>
<dbReference type="PANTHER" id="PTHR22911">
    <property type="entry name" value="ACYL-MALONYL CONDENSING ENZYME-RELATED"/>
    <property type="match status" value="1"/>
</dbReference>
<reference evidence="4" key="1">
    <citation type="submission" date="2019-07" db="EMBL/GenBank/DDBJ databases">
        <title>Toxilogical consequences of a new and cryptic species of cyanobacteria (Komarekiella delphini-convector) recovered from the epidermis of a bottlenose dolphin and 1500 ft. in the air.</title>
        <authorList>
            <person name="Brown A.O."/>
            <person name="Dvorak P."/>
            <person name="Villanueva C.D."/>
            <person name="Foss A.J."/>
            <person name="Garvey A.D."/>
            <person name="Gibson Q.A."/>
            <person name="Johansen J.R."/>
            <person name="Casamatta D.A."/>
        </authorList>
    </citation>
    <scope>NUCLEOTIDE SEQUENCE</scope>
    <source>
        <strain evidence="4">SJRDD-AB1</strain>
    </source>
</reference>
<dbReference type="Pfam" id="PF00892">
    <property type="entry name" value="EamA"/>
    <property type="match status" value="2"/>
</dbReference>
<feature type="domain" description="EamA" evidence="3">
    <location>
        <begin position="12"/>
        <end position="147"/>
    </location>
</feature>
<comment type="similarity">
    <text evidence="1">Belongs to the EamA transporter family.</text>
</comment>
<keyword evidence="2" id="KW-0472">Membrane</keyword>
<dbReference type="SUPFAM" id="SSF103481">
    <property type="entry name" value="Multidrug resistance efflux transporter EmrE"/>
    <property type="match status" value="2"/>
</dbReference>
<evidence type="ECO:0000313" key="4">
    <source>
        <dbReference type="EMBL" id="MBD6616157.1"/>
    </source>
</evidence>
<feature type="domain" description="EamA" evidence="3">
    <location>
        <begin position="163"/>
        <end position="301"/>
    </location>
</feature>
<organism evidence="4 5">
    <name type="scientific">Komarekiella delphini-convector SJRDD-AB1</name>
    <dbReference type="NCBI Taxonomy" id="2593771"/>
    <lineage>
        <taxon>Bacteria</taxon>
        <taxon>Bacillati</taxon>
        <taxon>Cyanobacteriota</taxon>
        <taxon>Cyanophyceae</taxon>
        <taxon>Nostocales</taxon>
        <taxon>Nostocaceae</taxon>
        <taxon>Komarekiella</taxon>
        <taxon>Komarekiella delphini-convector</taxon>
    </lineage>
</organism>
<feature type="transmembrane region" description="Helical" evidence="2">
    <location>
        <begin position="222"/>
        <end position="240"/>
    </location>
</feature>
<dbReference type="EMBL" id="VJXY01000008">
    <property type="protein sequence ID" value="MBD6616157.1"/>
    <property type="molecule type" value="Genomic_DNA"/>
</dbReference>
<evidence type="ECO:0000256" key="1">
    <source>
        <dbReference type="ARBA" id="ARBA00007362"/>
    </source>
</evidence>
<comment type="caution">
    <text evidence="4">The sequence shown here is derived from an EMBL/GenBank/DDBJ whole genome shotgun (WGS) entry which is preliminary data.</text>
</comment>
<evidence type="ECO:0000256" key="2">
    <source>
        <dbReference type="SAM" id="Phobius"/>
    </source>
</evidence>
<keyword evidence="2" id="KW-0812">Transmembrane</keyword>
<evidence type="ECO:0000313" key="5">
    <source>
        <dbReference type="Proteomes" id="UP001165986"/>
    </source>
</evidence>
<feature type="transmembrane region" description="Helical" evidence="2">
    <location>
        <begin position="44"/>
        <end position="63"/>
    </location>
</feature>
<sequence>MSLHQSSGRWRLGLALSLLTVFLWGILPIALTVMLQVLDVYTIIWFRFLVSFVLLAVYLGVRGQLPKLKQLRSNSWKLLAIATIFLASNYLLFMQGLALTSPANAEVLIQLSTLLLGLGGLVIFKERYRLYQWIGVSILTLGYLLFFREQLTNLITAHSTYILGSVLIALGAAAWAIYALAQKQLLQSLSSASVMLIIYGGCALLFTPLASVKSIFTLGNLHLGMLLFCALNTLIAYGAFAESLEHWEASRVSAVLALAPIVTLISIEAVSVITPYLIPPEHLTLIGILGAVLVVAGSVAIALGKAERL</sequence>
<dbReference type="AlphaFoldDB" id="A0AA40VQU7"/>
<gene>
    <name evidence="4" type="ORF">FNW02_10005</name>
</gene>
<feature type="transmembrane region" description="Helical" evidence="2">
    <location>
        <begin position="159"/>
        <end position="181"/>
    </location>
</feature>
<feature type="transmembrane region" description="Helical" evidence="2">
    <location>
        <begin position="105"/>
        <end position="123"/>
    </location>
</feature>
<feature type="transmembrane region" description="Helical" evidence="2">
    <location>
        <begin position="75"/>
        <end position="93"/>
    </location>
</feature>
<dbReference type="GO" id="GO:0016020">
    <property type="term" value="C:membrane"/>
    <property type="evidence" value="ECO:0007669"/>
    <property type="project" value="InterPro"/>
</dbReference>
<dbReference type="InterPro" id="IPR000620">
    <property type="entry name" value="EamA_dom"/>
</dbReference>
<accession>A0AA40VQU7</accession>
<dbReference type="Proteomes" id="UP001165986">
    <property type="component" value="Unassembled WGS sequence"/>
</dbReference>
<dbReference type="PANTHER" id="PTHR22911:SF134">
    <property type="entry name" value="DMT FAMILY TRANSPORTER"/>
    <property type="match status" value="1"/>
</dbReference>
<proteinExistence type="inferred from homology"/>
<dbReference type="RefSeq" id="WP_191757394.1">
    <property type="nucleotide sequence ID" value="NZ_VJXY01000008.1"/>
</dbReference>
<name>A0AA40VQU7_9NOST</name>
<feature type="transmembrane region" description="Helical" evidence="2">
    <location>
        <begin position="130"/>
        <end position="147"/>
    </location>
</feature>
<feature type="transmembrane region" description="Helical" evidence="2">
    <location>
        <begin position="193"/>
        <end position="216"/>
    </location>
</feature>
<evidence type="ECO:0000259" key="3">
    <source>
        <dbReference type="Pfam" id="PF00892"/>
    </source>
</evidence>
<feature type="transmembrane region" description="Helical" evidence="2">
    <location>
        <begin position="252"/>
        <end position="278"/>
    </location>
</feature>
<feature type="transmembrane region" description="Helical" evidence="2">
    <location>
        <begin position="284"/>
        <end position="303"/>
    </location>
</feature>
<dbReference type="InterPro" id="IPR037185">
    <property type="entry name" value="EmrE-like"/>
</dbReference>
<feature type="transmembrane region" description="Helical" evidence="2">
    <location>
        <begin position="12"/>
        <end position="38"/>
    </location>
</feature>
<protein>
    <submittedName>
        <fullName evidence="4">DMT family transporter</fullName>
    </submittedName>
</protein>
<keyword evidence="2" id="KW-1133">Transmembrane helix</keyword>